<evidence type="ECO:0000313" key="1">
    <source>
        <dbReference type="EMBL" id="ASZ75453.1"/>
    </source>
</evidence>
<keyword evidence="2" id="KW-1185">Reference proteome</keyword>
<dbReference type="KEGG" id="vg:64871981"/>
<evidence type="ECO:0000313" key="2">
    <source>
        <dbReference type="Proteomes" id="UP000222598"/>
    </source>
</evidence>
<dbReference type="RefSeq" id="YP_010062316.1">
    <property type="nucleotide sequence ID" value="NC_054793.1"/>
</dbReference>
<accession>A0A249XTY5</accession>
<dbReference type="InterPro" id="IPR039452">
    <property type="entry name" value="DUF5403"/>
</dbReference>
<sequence length="112" mass="11881">MAKLIGRRSLNAIVANLDGVGDALWEEAQDGEDRAAANLAYVRATTPHHKIFGPDHLTYTSAERGDVDSFFSLNAPNALAIEFGHDPSGVFAGTDTKPPEGLYILMKAAGLA</sequence>
<dbReference type="Pfam" id="PF17395">
    <property type="entry name" value="DUF5403"/>
    <property type="match status" value="1"/>
</dbReference>
<reference evidence="2" key="1">
    <citation type="submission" date="2017-07" db="EMBL/GenBank/DDBJ databases">
        <authorList>
            <person name="Sun Z.S."/>
            <person name="Albrecht U."/>
            <person name="Echele G."/>
            <person name="Lee C.C."/>
        </authorList>
    </citation>
    <scope>NUCLEOTIDE SEQUENCE [LARGE SCALE GENOMIC DNA]</scope>
</reference>
<proteinExistence type="predicted"/>
<organism evidence="1 2">
    <name type="scientific">Mycobacterium phage Kimona</name>
    <dbReference type="NCBI Taxonomy" id="2024295"/>
    <lineage>
        <taxon>Viruses</taxon>
        <taxon>Duplodnaviria</taxon>
        <taxon>Heunggongvirae</taxon>
        <taxon>Uroviricota</taxon>
        <taxon>Caudoviricetes</taxon>
        <taxon>Kimonavirus</taxon>
        <taxon>Kimonavirus kimona</taxon>
    </lineage>
</organism>
<dbReference type="Proteomes" id="UP000222598">
    <property type="component" value="Segment"/>
</dbReference>
<dbReference type="GeneID" id="64871981"/>
<name>A0A249XTY5_9CAUD</name>
<dbReference type="EMBL" id="MF472895">
    <property type="protein sequence ID" value="ASZ75453.1"/>
    <property type="molecule type" value="Genomic_DNA"/>
</dbReference>
<gene>
    <name evidence="1" type="primary">17</name>
    <name evidence="1" type="ORF">PBI_KIMONA_17</name>
</gene>
<protein>
    <recommendedName>
        <fullName evidence="3">Head-to-tail connector protein</fullName>
    </recommendedName>
</protein>
<evidence type="ECO:0008006" key="3">
    <source>
        <dbReference type="Google" id="ProtNLM"/>
    </source>
</evidence>